<feature type="compositionally biased region" description="Polar residues" evidence="4">
    <location>
        <begin position="900"/>
        <end position="911"/>
    </location>
</feature>
<evidence type="ECO:0000256" key="2">
    <source>
        <dbReference type="ARBA" id="ARBA00022833"/>
    </source>
</evidence>
<name>A0A6P7JFY0_9TELE</name>
<evidence type="ECO:0000256" key="4">
    <source>
        <dbReference type="SAM" id="MobiDB-lite"/>
    </source>
</evidence>
<dbReference type="RefSeq" id="XP_028275817.1">
    <property type="nucleotide sequence ID" value="XM_028420016.1"/>
</dbReference>
<evidence type="ECO:0000313" key="6">
    <source>
        <dbReference type="Proteomes" id="UP000515145"/>
    </source>
</evidence>
<feature type="region of interest" description="Disordered" evidence="4">
    <location>
        <begin position="946"/>
        <end position="993"/>
    </location>
</feature>
<feature type="region of interest" description="Disordered" evidence="4">
    <location>
        <begin position="402"/>
        <end position="432"/>
    </location>
</feature>
<feature type="region of interest" description="Disordered" evidence="4">
    <location>
        <begin position="627"/>
        <end position="646"/>
    </location>
</feature>
<feature type="region of interest" description="Disordered" evidence="4">
    <location>
        <begin position="653"/>
        <end position="752"/>
    </location>
</feature>
<feature type="region of interest" description="Disordered" evidence="4">
    <location>
        <begin position="855"/>
        <end position="922"/>
    </location>
</feature>
<dbReference type="CTD" id="79740"/>
<gene>
    <name evidence="7" type="primary">zbbx</name>
</gene>
<proteinExistence type="predicted"/>
<evidence type="ECO:0000259" key="5">
    <source>
        <dbReference type="PROSITE" id="PS50119"/>
    </source>
</evidence>
<feature type="region of interest" description="Disordered" evidence="4">
    <location>
        <begin position="218"/>
        <end position="252"/>
    </location>
</feature>
<keyword evidence="1 3" id="KW-0479">Metal-binding</keyword>
<keyword evidence="2" id="KW-0862">Zinc</keyword>
<feature type="domain" description="B box-type" evidence="5">
    <location>
        <begin position="150"/>
        <end position="196"/>
    </location>
</feature>
<feature type="region of interest" description="Disordered" evidence="4">
    <location>
        <begin position="46"/>
        <end position="82"/>
    </location>
</feature>
<evidence type="ECO:0000313" key="7">
    <source>
        <dbReference type="RefSeq" id="XP_028275817.1"/>
    </source>
</evidence>
<dbReference type="Pfam" id="PF22586">
    <property type="entry name" value="ANCHR-like_BBOX"/>
    <property type="match status" value="1"/>
</dbReference>
<dbReference type="Proteomes" id="UP000515145">
    <property type="component" value="Chromosome 13"/>
</dbReference>
<feature type="region of interest" description="Disordered" evidence="4">
    <location>
        <begin position="794"/>
        <end position="841"/>
    </location>
</feature>
<dbReference type="CDD" id="cd19818">
    <property type="entry name" value="Bbox1_ZBBX"/>
    <property type="match status" value="1"/>
</dbReference>
<evidence type="ECO:0000256" key="1">
    <source>
        <dbReference type="ARBA" id="ARBA00022771"/>
    </source>
</evidence>
<feature type="compositionally biased region" description="Polar residues" evidence="4">
    <location>
        <begin position="955"/>
        <end position="974"/>
    </location>
</feature>
<dbReference type="PROSITE" id="PS50119">
    <property type="entry name" value="ZF_BBOX"/>
    <property type="match status" value="1"/>
</dbReference>
<evidence type="ECO:0000256" key="3">
    <source>
        <dbReference type="PROSITE-ProRule" id="PRU00024"/>
    </source>
</evidence>
<dbReference type="InterPro" id="IPR000315">
    <property type="entry name" value="Znf_B-box"/>
</dbReference>
<feature type="compositionally biased region" description="Basic and acidic residues" evidence="4">
    <location>
        <begin position="802"/>
        <end position="819"/>
    </location>
</feature>
<feature type="compositionally biased region" description="Low complexity" evidence="4">
    <location>
        <begin position="683"/>
        <end position="698"/>
    </location>
</feature>
<feature type="compositionally biased region" description="Polar residues" evidence="4">
    <location>
        <begin position="408"/>
        <end position="418"/>
    </location>
</feature>
<feature type="compositionally biased region" description="Basic and acidic residues" evidence="4">
    <location>
        <begin position="48"/>
        <end position="73"/>
    </location>
</feature>
<feature type="region of interest" description="Disordered" evidence="4">
    <location>
        <begin position="481"/>
        <end position="605"/>
    </location>
</feature>
<dbReference type="AlphaFoldDB" id="A0A6P7JFY0"/>
<keyword evidence="6" id="KW-1185">Reference proteome</keyword>
<reference evidence="7" key="1">
    <citation type="submission" date="2025-08" db="UniProtKB">
        <authorList>
            <consortium name="RefSeq"/>
        </authorList>
    </citation>
    <scope>IDENTIFICATION</scope>
</reference>
<protein>
    <submittedName>
        <fullName evidence="7">Uncharacterized protein zbbx</fullName>
    </submittedName>
</protein>
<keyword evidence="1 3" id="KW-0863">Zinc-finger</keyword>
<sequence>MAGIPQPRGRRDMNSNNFVVLPNNKAKSVKLNARNLKEMQMETVALENESKEMEEKLQQLKDSMSKEKAERGHSGKFRWTAGQSGPLNSYSLTASSKKSQQDKLEKLSAGKLKIRVLNDVPLIAPPQPPPKLPRKPPFPPNGLQMTKKRLNGVICGQCEAKTAGLVCAECTESYCIGCFARFHQKGALKLHKMIPIQKELQTHVNTQDVVRLFQKPINPSSCPSASTRPNLSPSTSPNPTYTTTSRRRRGNYSLENRTEVEEKHVQCHTGDTQVLVVHHEEEDKVGLMEDNEKGFSSSLLSGEYNEEESLKSFQEAVMQWRREKSNSGGGLITANKMWTPVRPVSVSAMATQADLPADRGAEGQRRGGEKERVPVKVEFTENSLTYMDRLLLKKHRRTQVEIYHPPSKSGTDLKSQPDINIEEDTTSNPIDEEEGDFRRYCASLLTVPVSKRSTVLQTPSSESCLVIEILDETHMEEICGAESRTDSKIEVPSVQRVSSKETTQESQTALSSALPPKSKPSPRLTAETPKASVKTPTSKPPRVICSPTIHKSKAISGSPPFSSLLHPQPEIHKSSHSDSSFPVDALDSDRSQLPEENDSPSSSVSIHLRSTFTVSPSSSTELNLLPKAFHPQKGSGSFSLSEQPQSKAILPPKFCESPKRNPMATQRSHHFPMDPQSAQLRWPLSPVSVSPSPPLKSLEAQISPMSPVKTPSRAYLSYESPQDATSRYGDDPVFKSSTPISGDHRSTQGSRCVPSSLFSNVIQIPPSAVQMEDEEELSAGSEDEMSCDSLALGLLEEDSSDEEAKMQRRLTREKSREEQQNPAISHLEDPFVPAEAETEKDLQTDKLEQLSEPSMVLHSHSAGSGSEPLCDLDGFSPPGLDMNAGHSDIPPRAHCDPLHASQSSLHDSVQIGSDSSGSSSSLRNYTEEHLAFKVMKDIHMQPTEIHNHSARRQKISANKVGTSGSELSGNSTPIPSHPPGTNPRPVSAPDSPCVSHPLSASPYCPTVGSHVGSAFRPMSRAAQEIMEICNVDQTGCEDPDLDTDTTAHMLCSLEQELRLTAKETENQALLFAIGDNASQDERGKLL</sequence>
<feature type="compositionally biased region" description="Low complexity" evidence="4">
    <location>
        <begin position="912"/>
        <end position="921"/>
    </location>
</feature>
<dbReference type="InterPro" id="IPR037688">
    <property type="entry name" value="ZBBX"/>
</dbReference>
<feature type="compositionally biased region" description="Acidic residues" evidence="4">
    <location>
        <begin position="420"/>
        <end position="432"/>
    </location>
</feature>
<dbReference type="InParanoid" id="A0A6P7JFY0"/>
<feature type="compositionally biased region" description="Low complexity" evidence="4">
    <location>
        <begin position="226"/>
        <end position="244"/>
    </location>
</feature>
<organism evidence="6 7">
    <name type="scientific">Parambassis ranga</name>
    <name type="common">Indian glassy fish</name>
    <dbReference type="NCBI Taxonomy" id="210632"/>
    <lineage>
        <taxon>Eukaryota</taxon>
        <taxon>Metazoa</taxon>
        <taxon>Chordata</taxon>
        <taxon>Craniata</taxon>
        <taxon>Vertebrata</taxon>
        <taxon>Euteleostomi</taxon>
        <taxon>Actinopterygii</taxon>
        <taxon>Neopterygii</taxon>
        <taxon>Teleostei</taxon>
        <taxon>Neoteleostei</taxon>
        <taxon>Acanthomorphata</taxon>
        <taxon>Ovalentaria</taxon>
        <taxon>Ambassidae</taxon>
        <taxon>Parambassis</taxon>
    </lineage>
</organism>
<dbReference type="PANTHER" id="PTHR28634">
    <property type="entry name" value="ZINC FINGER B-BOX DOMAIN-CONTAINING PROTEIN 1"/>
    <property type="match status" value="1"/>
</dbReference>
<dbReference type="PANTHER" id="PTHR28634:SF1">
    <property type="entry name" value="ZINC FINGER B-BOX DOMAIN-CONTAINING PROTEIN 1"/>
    <property type="match status" value="1"/>
</dbReference>
<dbReference type="OrthoDB" id="6226111at2759"/>
<feature type="compositionally biased region" description="Polar residues" evidence="4">
    <location>
        <begin position="634"/>
        <end position="646"/>
    </location>
</feature>
<accession>A0A6P7JFY0</accession>
<dbReference type="GeneID" id="114445067"/>
<dbReference type="GO" id="GO:0008270">
    <property type="term" value="F:zinc ion binding"/>
    <property type="evidence" value="ECO:0007669"/>
    <property type="project" value="UniProtKB-KW"/>
</dbReference>